<evidence type="ECO:0000256" key="1">
    <source>
        <dbReference type="ARBA" id="ARBA00004496"/>
    </source>
</evidence>
<evidence type="ECO:0000313" key="6">
    <source>
        <dbReference type="Proteomes" id="UP000470404"/>
    </source>
</evidence>
<name>A0ABX0BWJ0_9PSEU</name>
<evidence type="ECO:0000256" key="4">
    <source>
        <dbReference type="ARBA" id="ARBA00023186"/>
    </source>
</evidence>
<organism evidence="5 6">
    <name type="scientific">Amycolatopsis rubida</name>
    <dbReference type="NCBI Taxonomy" id="112413"/>
    <lineage>
        <taxon>Bacteria</taxon>
        <taxon>Bacillati</taxon>
        <taxon>Actinomycetota</taxon>
        <taxon>Actinomycetes</taxon>
        <taxon>Pseudonocardiales</taxon>
        <taxon>Pseudonocardiaceae</taxon>
        <taxon>Amycolatopsis</taxon>
    </lineage>
</organism>
<protein>
    <submittedName>
        <fullName evidence="5">ESX secretion-associated protein EspG</fullName>
    </submittedName>
</protein>
<dbReference type="Proteomes" id="UP000470404">
    <property type="component" value="Unassembled WGS sequence"/>
</dbReference>
<keyword evidence="6" id="KW-1185">Reference proteome</keyword>
<comment type="subcellular location">
    <subcellularLocation>
        <location evidence="1">Cytoplasm</location>
    </subcellularLocation>
</comment>
<gene>
    <name evidence="5" type="ORF">G3I59_30315</name>
</gene>
<evidence type="ECO:0000256" key="3">
    <source>
        <dbReference type="ARBA" id="ARBA00022490"/>
    </source>
</evidence>
<accession>A0ABX0BWJ0</accession>
<reference evidence="5 6" key="1">
    <citation type="submission" date="2020-01" db="EMBL/GenBank/DDBJ databases">
        <title>Insect and environment-associated Actinomycetes.</title>
        <authorList>
            <person name="Currrie C."/>
            <person name="Chevrette M."/>
            <person name="Carlson C."/>
            <person name="Stubbendieck R."/>
            <person name="Wendt-Pienkowski E."/>
        </authorList>
    </citation>
    <scope>NUCLEOTIDE SEQUENCE [LARGE SCALE GENOMIC DNA]</scope>
    <source>
        <strain evidence="5 6">SID8386</strain>
    </source>
</reference>
<comment type="similarity">
    <text evidence="2">Belongs to the EspG family.</text>
</comment>
<dbReference type="Pfam" id="PF14011">
    <property type="entry name" value="ESX-1_EspG"/>
    <property type="match status" value="1"/>
</dbReference>
<dbReference type="RefSeq" id="WP_067586798.1">
    <property type="nucleotide sequence ID" value="NZ_JAAGNC010000151.1"/>
</dbReference>
<proteinExistence type="inferred from homology"/>
<evidence type="ECO:0000256" key="2">
    <source>
        <dbReference type="ARBA" id="ARBA00006411"/>
    </source>
</evidence>
<dbReference type="InterPro" id="IPR025734">
    <property type="entry name" value="EspG"/>
</dbReference>
<dbReference type="EMBL" id="JAAGNC010000151">
    <property type="protein sequence ID" value="NEC59761.1"/>
    <property type="molecule type" value="Genomic_DNA"/>
</dbReference>
<comment type="caution">
    <text evidence="5">The sequence shown here is derived from an EMBL/GenBank/DDBJ whole genome shotgun (WGS) entry which is preliminary data.</text>
</comment>
<evidence type="ECO:0000313" key="5">
    <source>
        <dbReference type="EMBL" id="NEC59761.1"/>
    </source>
</evidence>
<sequence length="246" mass="26530">MVLSRTTEVALSALLGAFRETGLEDPHAVFGAGTVHVPPSLADQTDEEARGELSRLGLLRRGRVSDELEDACHVLARADSEYVARVDNRGNQYSALVAQRGHAVVTAVCAGQRVWLKAEEKRRSPAAVLVANLPTRRSASLPTFSLPQHEFHGEDSDFPADRSRAARTADAMLRQPASGFGEITVGVGTGRRQRPADGVLTYRDLAEGRVAFEVSGPASNRYITVMPGDNYLLARKVAALRESIDG</sequence>
<keyword evidence="3" id="KW-0963">Cytoplasm</keyword>
<keyword evidence="4" id="KW-0143">Chaperone</keyword>